<keyword evidence="4" id="KW-1185">Reference proteome</keyword>
<dbReference type="InterPro" id="IPR050640">
    <property type="entry name" value="Bact_2-comp_sensor_kinase"/>
</dbReference>
<name>A0ABW5JD63_9BACT</name>
<dbReference type="InterPro" id="IPR010559">
    <property type="entry name" value="Sig_transdc_His_kin_internal"/>
</dbReference>
<feature type="transmembrane region" description="Helical" evidence="1">
    <location>
        <begin position="44"/>
        <end position="67"/>
    </location>
</feature>
<dbReference type="Proteomes" id="UP001597510">
    <property type="component" value="Unassembled WGS sequence"/>
</dbReference>
<keyword evidence="1" id="KW-0812">Transmembrane</keyword>
<reference evidence="4" key="1">
    <citation type="journal article" date="2019" name="Int. J. Syst. Evol. Microbiol.">
        <title>The Global Catalogue of Microorganisms (GCM) 10K type strain sequencing project: providing services to taxonomists for standard genome sequencing and annotation.</title>
        <authorList>
            <consortium name="The Broad Institute Genomics Platform"/>
            <consortium name="The Broad Institute Genome Sequencing Center for Infectious Disease"/>
            <person name="Wu L."/>
            <person name="Ma J."/>
        </authorList>
    </citation>
    <scope>NUCLEOTIDE SEQUENCE [LARGE SCALE GENOMIC DNA]</scope>
    <source>
        <strain evidence="4">KCTC 52344</strain>
    </source>
</reference>
<evidence type="ECO:0000313" key="3">
    <source>
        <dbReference type="EMBL" id="MFD2523711.1"/>
    </source>
</evidence>
<keyword evidence="3" id="KW-0418">Kinase</keyword>
<feature type="transmembrane region" description="Helical" evidence="1">
    <location>
        <begin position="87"/>
        <end position="107"/>
    </location>
</feature>
<keyword evidence="3" id="KW-0808">Transferase</keyword>
<organism evidence="3 4">
    <name type="scientific">Emticicia soli</name>
    <dbReference type="NCBI Taxonomy" id="2027878"/>
    <lineage>
        <taxon>Bacteria</taxon>
        <taxon>Pseudomonadati</taxon>
        <taxon>Bacteroidota</taxon>
        <taxon>Cytophagia</taxon>
        <taxon>Cytophagales</taxon>
        <taxon>Leadbetterellaceae</taxon>
        <taxon>Emticicia</taxon>
    </lineage>
</organism>
<feature type="domain" description="Signal transduction histidine kinase internal region" evidence="2">
    <location>
        <begin position="123"/>
        <end position="201"/>
    </location>
</feature>
<dbReference type="EMBL" id="JBHULC010000038">
    <property type="protein sequence ID" value="MFD2523711.1"/>
    <property type="molecule type" value="Genomic_DNA"/>
</dbReference>
<accession>A0ABW5JD63</accession>
<dbReference type="PANTHER" id="PTHR34220:SF7">
    <property type="entry name" value="SENSOR HISTIDINE KINASE YPDA"/>
    <property type="match status" value="1"/>
</dbReference>
<sequence length="316" mass="36860">MNDTERDRWYITHIVPLSITHIPQFFVNTLVLMPYFLRKKGVGSYVFSVLVLSFVCLIVQYFFKLVLWDNAVDMNGHEVNFFDFKTIFPILFVSATSTVYGLIIYMADQEKIKRDEKQEKLQAELSFLRSQISPHFIFNVLNSIVYLIRTKSNAAEPVTIQLSELMRYMLYEADDVQVSLDKEINYLNNYIELQRVRFEEDVEINMNVEGNIGSQIIEPMLLIPFVENAFKHGVGMIDTPIIDVLVRCNSKELYYEVRNKIAPELPEDKDSSSGIGLKNVKRRLELLYADKHKLEIKKEDNWFIVSLFLQLKTIGS</sequence>
<proteinExistence type="predicted"/>
<evidence type="ECO:0000256" key="1">
    <source>
        <dbReference type="SAM" id="Phobius"/>
    </source>
</evidence>
<keyword evidence="1" id="KW-0472">Membrane</keyword>
<feature type="transmembrane region" description="Helical" evidence="1">
    <location>
        <begin position="14"/>
        <end position="37"/>
    </location>
</feature>
<dbReference type="Pfam" id="PF06580">
    <property type="entry name" value="His_kinase"/>
    <property type="match status" value="1"/>
</dbReference>
<evidence type="ECO:0000313" key="4">
    <source>
        <dbReference type="Proteomes" id="UP001597510"/>
    </source>
</evidence>
<dbReference type="InterPro" id="IPR036890">
    <property type="entry name" value="HATPase_C_sf"/>
</dbReference>
<dbReference type="SUPFAM" id="SSF55874">
    <property type="entry name" value="ATPase domain of HSP90 chaperone/DNA topoisomerase II/histidine kinase"/>
    <property type="match status" value="1"/>
</dbReference>
<keyword evidence="1" id="KW-1133">Transmembrane helix</keyword>
<protein>
    <submittedName>
        <fullName evidence="3">Sensor histidine kinase</fullName>
        <ecNumber evidence="3">2.7.13.3</ecNumber>
    </submittedName>
</protein>
<comment type="caution">
    <text evidence="3">The sequence shown here is derived from an EMBL/GenBank/DDBJ whole genome shotgun (WGS) entry which is preliminary data.</text>
</comment>
<dbReference type="PANTHER" id="PTHR34220">
    <property type="entry name" value="SENSOR HISTIDINE KINASE YPDA"/>
    <property type="match status" value="1"/>
</dbReference>
<dbReference type="Gene3D" id="3.30.565.10">
    <property type="entry name" value="Histidine kinase-like ATPase, C-terminal domain"/>
    <property type="match status" value="1"/>
</dbReference>
<dbReference type="RefSeq" id="WP_340233883.1">
    <property type="nucleotide sequence ID" value="NZ_JBBEWC010000001.1"/>
</dbReference>
<evidence type="ECO:0000259" key="2">
    <source>
        <dbReference type="Pfam" id="PF06580"/>
    </source>
</evidence>
<dbReference type="EC" id="2.7.13.3" evidence="3"/>
<gene>
    <name evidence="3" type="ORF">ACFSR2_22620</name>
</gene>
<dbReference type="GO" id="GO:0004673">
    <property type="term" value="F:protein histidine kinase activity"/>
    <property type="evidence" value="ECO:0007669"/>
    <property type="project" value="UniProtKB-EC"/>
</dbReference>